<evidence type="ECO:0000313" key="2">
    <source>
        <dbReference type="EMBL" id="CAA9514366.1"/>
    </source>
</evidence>
<reference evidence="2" key="1">
    <citation type="submission" date="2020-02" db="EMBL/GenBank/DDBJ databases">
        <authorList>
            <person name="Meier V. D."/>
        </authorList>
    </citation>
    <scope>NUCLEOTIDE SEQUENCE</scope>
    <source>
        <strain evidence="2">AVDCRST_MAG53</strain>
    </source>
</reference>
<feature type="transmembrane region" description="Helical" evidence="1">
    <location>
        <begin position="88"/>
        <end position="104"/>
    </location>
</feature>
<keyword evidence="1" id="KW-0472">Membrane</keyword>
<proteinExistence type="predicted"/>
<evidence type="ECO:0008006" key="3">
    <source>
        <dbReference type="Google" id="ProtNLM"/>
    </source>
</evidence>
<name>A0A6J4T5I7_9ACTN</name>
<dbReference type="InterPro" id="IPR008407">
    <property type="entry name" value="Brnchd-chn_aa_trnsp_AzlD"/>
</dbReference>
<sequence length="105" mass="10167">MSTATAWTLIAALAVATIALKAAGPLVTGGRTLPPRVASVIAVMPAALLAALVVTGTLVDEDGDLAAGADAVGVLAAGAVVWRTGSVLRGVLVALVLTAALRALS</sequence>
<dbReference type="AlphaFoldDB" id="A0A6J4T5I7"/>
<gene>
    <name evidence="2" type="ORF">AVDCRST_MAG53-2974</name>
</gene>
<protein>
    <recommendedName>
        <fullName evidence="3">Branched-chain amino acid transport</fullName>
    </recommendedName>
</protein>
<dbReference type="EMBL" id="CADCVR010000089">
    <property type="protein sequence ID" value="CAA9514366.1"/>
    <property type="molecule type" value="Genomic_DNA"/>
</dbReference>
<keyword evidence="1" id="KW-1133">Transmembrane helix</keyword>
<keyword evidence="1" id="KW-0812">Transmembrane</keyword>
<feature type="transmembrane region" description="Helical" evidence="1">
    <location>
        <begin position="37"/>
        <end position="58"/>
    </location>
</feature>
<organism evidence="2">
    <name type="scientific">uncultured Solirubrobacteraceae bacterium</name>
    <dbReference type="NCBI Taxonomy" id="1162706"/>
    <lineage>
        <taxon>Bacteria</taxon>
        <taxon>Bacillati</taxon>
        <taxon>Actinomycetota</taxon>
        <taxon>Thermoleophilia</taxon>
        <taxon>Solirubrobacterales</taxon>
        <taxon>Solirubrobacteraceae</taxon>
        <taxon>environmental samples</taxon>
    </lineage>
</organism>
<accession>A0A6J4T5I7</accession>
<dbReference type="Pfam" id="PF05437">
    <property type="entry name" value="AzlD"/>
    <property type="match status" value="1"/>
</dbReference>
<evidence type="ECO:0000256" key="1">
    <source>
        <dbReference type="SAM" id="Phobius"/>
    </source>
</evidence>